<dbReference type="Proteomes" id="UP000265520">
    <property type="component" value="Unassembled WGS sequence"/>
</dbReference>
<accession>A0A392QNP7</accession>
<proteinExistence type="predicted"/>
<organism evidence="1 2">
    <name type="scientific">Trifolium medium</name>
    <dbReference type="NCBI Taxonomy" id="97028"/>
    <lineage>
        <taxon>Eukaryota</taxon>
        <taxon>Viridiplantae</taxon>
        <taxon>Streptophyta</taxon>
        <taxon>Embryophyta</taxon>
        <taxon>Tracheophyta</taxon>
        <taxon>Spermatophyta</taxon>
        <taxon>Magnoliopsida</taxon>
        <taxon>eudicotyledons</taxon>
        <taxon>Gunneridae</taxon>
        <taxon>Pentapetalae</taxon>
        <taxon>rosids</taxon>
        <taxon>fabids</taxon>
        <taxon>Fabales</taxon>
        <taxon>Fabaceae</taxon>
        <taxon>Papilionoideae</taxon>
        <taxon>50 kb inversion clade</taxon>
        <taxon>NPAAA clade</taxon>
        <taxon>Hologalegina</taxon>
        <taxon>IRL clade</taxon>
        <taxon>Trifolieae</taxon>
        <taxon>Trifolium</taxon>
    </lineage>
</organism>
<feature type="non-terminal residue" evidence="1">
    <location>
        <position position="29"/>
    </location>
</feature>
<sequence length="29" mass="2952">MGGGRLVVVAGDGDMRWWSPAMEICGGGS</sequence>
<dbReference type="AlphaFoldDB" id="A0A392QNP7"/>
<evidence type="ECO:0000313" key="2">
    <source>
        <dbReference type="Proteomes" id="UP000265520"/>
    </source>
</evidence>
<dbReference type="EMBL" id="LXQA010146309">
    <property type="protein sequence ID" value="MCI25280.1"/>
    <property type="molecule type" value="Genomic_DNA"/>
</dbReference>
<comment type="caution">
    <text evidence="1">The sequence shown here is derived from an EMBL/GenBank/DDBJ whole genome shotgun (WGS) entry which is preliminary data.</text>
</comment>
<reference evidence="1 2" key="1">
    <citation type="journal article" date="2018" name="Front. Plant Sci.">
        <title>Red Clover (Trifolium pratense) and Zigzag Clover (T. medium) - A Picture of Genomic Similarities and Differences.</title>
        <authorList>
            <person name="Dluhosova J."/>
            <person name="Istvanek J."/>
            <person name="Nedelnik J."/>
            <person name="Repkova J."/>
        </authorList>
    </citation>
    <scope>NUCLEOTIDE SEQUENCE [LARGE SCALE GENOMIC DNA]</scope>
    <source>
        <strain evidence="2">cv. 10/8</strain>
        <tissue evidence="1">Leaf</tissue>
    </source>
</reference>
<evidence type="ECO:0000313" key="1">
    <source>
        <dbReference type="EMBL" id="MCI25280.1"/>
    </source>
</evidence>
<protein>
    <submittedName>
        <fullName evidence="1">Uncharacterized protein</fullName>
    </submittedName>
</protein>
<keyword evidence="2" id="KW-1185">Reference proteome</keyword>
<name>A0A392QNP7_9FABA</name>